<dbReference type="EMBL" id="CP025938">
    <property type="protein sequence ID" value="AUS05048.1"/>
    <property type="molecule type" value="Genomic_DNA"/>
</dbReference>
<reference evidence="3" key="1">
    <citation type="submission" date="2018-01" db="EMBL/GenBank/DDBJ databases">
        <title>Complete genome of Tamlana sp. UJ94.</title>
        <authorList>
            <person name="Jung J."/>
            <person name="Chung D."/>
            <person name="Bae S.S."/>
            <person name="Baek K."/>
        </authorList>
    </citation>
    <scope>NUCLEOTIDE SEQUENCE [LARGE SCALE GENOMIC DNA]</scope>
    <source>
        <strain evidence="3">UJ94</strain>
    </source>
</reference>
<dbReference type="Proteomes" id="UP000236592">
    <property type="component" value="Chromosome"/>
</dbReference>
<dbReference type="KEGG" id="taj:C1A40_06010"/>
<evidence type="ECO:0000313" key="2">
    <source>
        <dbReference type="EMBL" id="AUS05048.1"/>
    </source>
</evidence>
<feature type="chain" id="PRO_5014354352" description="Secretion protein" evidence="1">
    <location>
        <begin position="26"/>
        <end position="201"/>
    </location>
</feature>
<proteinExistence type="predicted"/>
<gene>
    <name evidence="2" type="ORF">C1A40_06010</name>
</gene>
<keyword evidence="3" id="KW-1185">Reference proteome</keyword>
<keyword evidence="1" id="KW-0732">Signal</keyword>
<name>A0A2I7SGM2_9FLAO</name>
<evidence type="ECO:0000256" key="1">
    <source>
        <dbReference type="SAM" id="SignalP"/>
    </source>
</evidence>
<feature type="signal peptide" evidence="1">
    <location>
        <begin position="1"/>
        <end position="25"/>
    </location>
</feature>
<dbReference type="OrthoDB" id="1122048at2"/>
<accession>A0A2I7SGM2</accession>
<dbReference type="RefSeq" id="WP_102995106.1">
    <property type="nucleotide sequence ID" value="NZ_CP025938.1"/>
</dbReference>
<evidence type="ECO:0000313" key="3">
    <source>
        <dbReference type="Proteomes" id="UP000236592"/>
    </source>
</evidence>
<organism evidence="2 3">
    <name type="scientific">Pseudotamlana carrageenivorans</name>
    <dbReference type="NCBI Taxonomy" id="2069432"/>
    <lineage>
        <taxon>Bacteria</taxon>
        <taxon>Pseudomonadati</taxon>
        <taxon>Bacteroidota</taxon>
        <taxon>Flavobacteriia</taxon>
        <taxon>Flavobacteriales</taxon>
        <taxon>Flavobacteriaceae</taxon>
        <taxon>Pseudotamlana</taxon>
    </lineage>
</organism>
<sequence length="201" mass="22541">MKNIIKNAKKGILLLALTVTIVSFANENSFYNVSVVANKTTLTINHVKEGNLLSLKNALGQVIASETIKTTGKYTREFDLSFLSNGNYMFEVDKGLEINEIPFSIKSGEALFNKNEEKVIYKPFIRVSADMVFVSKLAIDGEPLDIEILFTPKNSMNSTVVVSEKIKNKDKIERAYQLSSARPGEYQVILHTAGRRFEKKI</sequence>
<evidence type="ECO:0008006" key="4">
    <source>
        <dbReference type="Google" id="ProtNLM"/>
    </source>
</evidence>
<protein>
    <recommendedName>
        <fullName evidence="4">Secretion protein</fullName>
    </recommendedName>
</protein>
<dbReference type="AlphaFoldDB" id="A0A2I7SGM2"/>